<organism evidence="5 6">
    <name type="scientific">Micavibrio aeruginosavorus</name>
    <dbReference type="NCBI Taxonomy" id="349221"/>
    <lineage>
        <taxon>Bacteria</taxon>
        <taxon>Pseudomonadati</taxon>
        <taxon>Bdellovibrionota</taxon>
        <taxon>Bdellovibrionia</taxon>
        <taxon>Bdellovibrionales</taxon>
        <taxon>Pseudobdellovibrionaceae</taxon>
        <taxon>Micavibrio</taxon>
    </lineage>
</organism>
<dbReference type="Pfam" id="PF03808">
    <property type="entry name" value="Glyco_tran_WecG"/>
    <property type="match status" value="1"/>
</dbReference>
<evidence type="ECO:0000256" key="2">
    <source>
        <dbReference type="ARBA" id="ARBA00022679"/>
    </source>
</evidence>
<proteinExistence type="predicted"/>
<dbReference type="CDD" id="cd06533">
    <property type="entry name" value="Glyco_transf_WecG_TagA"/>
    <property type="match status" value="1"/>
</dbReference>
<feature type="domain" description="Glycosyltransferase subfamily 4-like N-terminal" evidence="4">
    <location>
        <begin position="265"/>
        <end position="405"/>
    </location>
</feature>
<reference evidence="5 6" key="1">
    <citation type="submission" date="2017-08" db="EMBL/GenBank/DDBJ databases">
        <title>Infants hospitalized years apart are colonized by the same room-sourced microbial strains.</title>
        <authorList>
            <person name="Brooks B."/>
            <person name="Olm M.R."/>
            <person name="Firek B.A."/>
            <person name="Baker R."/>
            <person name="Thomas B.C."/>
            <person name="Morowitz M.J."/>
            <person name="Banfield J.F."/>
        </authorList>
    </citation>
    <scope>NUCLEOTIDE SEQUENCE [LARGE SCALE GENOMIC DNA]</scope>
    <source>
        <strain evidence="5">S2_018_000_R2_104</strain>
    </source>
</reference>
<dbReference type="NCBIfam" id="TIGR00696">
    <property type="entry name" value="wecG_tagA_cpsF"/>
    <property type="match status" value="1"/>
</dbReference>
<dbReference type="SUPFAM" id="SSF53756">
    <property type="entry name" value="UDP-Glycosyltransferase/glycogen phosphorylase"/>
    <property type="match status" value="1"/>
</dbReference>
<keyword evidence="1" id="KW-0328">Glycosyltransferase</keyword>
<evidence type="ECO:0000313" key="5">
    <source>
        <dbReference type="EMBL" id="PZO88955.1"/>
    </source>
</evidence>
<accession>A0A2W5C0W5</accession>
<comment type="caution">
    <text evidence="5">The sequence shown here is derived from an EMBL/GenBank/DDBJ whole genome shotgun (WGS) entry which is preliminary data.</text>
</comment>
<dbReference type="InterPro" id="IPR004629">
    <property type="entry name" value="WecG_TagA_CpsF"/>
</dbReference>
<dbReference type="InterPro" id="IPR028098">
    <property type="entry name" value="Glyco_trans_4-like_N"/>
</dbReference>
<dbReference type="CDD" id="cd03801">
    <property type="entry name" value="GT4_PimA-like"/>
    <property type="match status" value="1"/>
</dbReference>
<dbReference type="GO" id="GO:0016758">
    <property type="term" value="F:hexosyltransferase activity"/>
    <property type="evidence" value="ECO:0007669"/>
    <property type="project" value="TreeGrafter"/>
</dbReference>
<evidence type="ECO:0000259" key="3">
    <source>
        <dbReference type="Pfam" id="PF00534"/>
    </source>
</evidence>
<dbReference type="InterPro" id="IPR001296">
    <property type="entry name" value="Glyco_trans_1"/>
</dbReference>
<dbReference type="Proteomes" id="UP000249557">
    <property type="component" value="Unassembled WGS sequence"/>
</dbReference>
<evidence type="ECO:0000256" key="1">
    <source>
        <dbReference type="ARBA" id="ARBA00022676"/>
    </source>
</evidence>
<feature type="domain" description="Glycosyl transferase family 1" evidence="3">
    <location>
        <begin position="426"/>
        <end position="587"/>
    </location>
</feature>
<dbReference type="AlphaFoldDB" id="A0A2W5C0W5"/>
<dbReference type="Pfam" id="PF00534">
    <property type="entry name" value="Glycos_transf_1"/>
    <property type="match status" value="1"/>
</dbReference>
<gene>
    <name evidence="5" type="ORF">DI626_00400</name>
</gene>
<evidence type="ECO:0000313" key="6">
    <source>
        <dbReference type="Proteomes" id="UP000249557"/>
    </source>
</evidence>
<dbReference type="PANTHER" id="PTHR34136:SF1">
    <property type="entry name" value="UDP-N-ACETYL-D-MANNOSAMINURONIC ACID TRANSFERASE"/>
    <property type="match status" value="1"/>
</dbReference>
<evidence type="ECO:0008006" key="7">
    <source>
        <dbReference type="Google" id="ProtNLM"/>
    </source>
</evidence>
<sequence length="613" mass="69977">MRDIYKDQISIVDKITIIPDHEEYKKFLDDLEIAAQKKPVRLAFVNAHAFNMLSRNKEFYADLSSCDYLLRDGIGMKILFRALGRNPGLNMNGTDFIPEILKRVSGKSVYLMGTDAPYVDKAAKEMSNLNVAKVFAIDGFQESAAYKTEFEQKRPDITILGMGMPRQESVSADLASNGHPSLIICGGAILDFLGGKIKRAPGILRHIGMEWLYRLQQEPKRLFMRYIPGNFGFLIRVYKLKFNRKTALPKKIKILHVVRQFYPGIGGLESYVMNMALHQKEIGYDCTVLTLDKIFHQTNDVLPKHDEIKGIKIRRVSFVGGRRFFLPLLYPSFFSRFDIVHVHNTDVFYDYVALISPFIRPKCVATTHGGFFHTKDYHFYKRIYFSAITRFSSTFYSRIFATSKNDFNKFSFITKNVTLMHNAIQEISKEISTGKDFLFIGRLAKNKRVDLIIDVFAEMVRRYKYSGTLHIVGPSWDVPIDELIRQATGKGVAKQVKFYGGVQPQEMKEIALQCGYFMSASSFEGFGMSMLEAMSVGLIPFVQPNEAFKELIQDAGVGLLVDFTDTKIAAVKIFSQMNLASMEDRESAQEFAAKFSWKDLVSKMDAHYRQINP</sequence>
<evidence type="ECO:0000259" key="4">
    <source>
        <dbReference type="Pfam" id="PF13439"/>
    </source>
</evidence>
<dbReference type="Gene3D" id="3.40.50.2000">
    <property type="entry name" value="Glycogen Phosphorylase B"/>
    <property type="match status" value="2"/>
</dbReference>
<dbReference type="EMBL" id="QFNK01000003">
    <property type="protein sequence ID" value="PZO88955.1"/>
    <property type="molecule type" value="Genomic_DNA"/>
</dbReference>
<protein>
    <recommendedName>
        <fullName evidence="7">Glycosyltransferase</fullName>
    </recommendedName>
</protein>
<dbReference type="Pfam" id="PF13439">
    <property type="entry name" value="Glyco_transf_4"/>
    <property type="match status" value="1"/>
</dbReference>
<name>A0A2W5C0W5_9BACT</name>
<dbReference type="PANTHER" id="PTHR34136">
    <property type="match status" value="1"/>
</dbReference>
<keyword evidence="2" id="KW-0808">Transferase</keyword>